<dbReference type="InterPro" id="IPR050216">
    <property type="entry name" value="LRR_domain-containing"/>
</dbReference>
<dbReference type="InterPro" id="IPR055414">
    <property type="entry name" value="LRR_R13L4/SHOC2-like"/>
</dbReference>
<evidence type="ECO:0000313" key="14">
    <source>
        <dbReference type="Proteomes" id="UP000612899"/>
    </source>
</evidence>
<protein>
    <recommendedName>
        <fullName evidence="1">non-specific serine/threonine protein kinase</fullName>
        <ecNumber evidence="1">2.7.11.1</ecNumber>
    </recommendedName>
</protein>
<dbReference type="Pfam" id="PF08477">
    <property type="entry name" value="Roc"/>
    <property type="match status" value="1"/>
</dbReference>
<dbReference type="PANTHER" id="PTHR48051">
    <property type="match status" value="1"/>
</dbReference>
<dbReference type="Gene3D" id="3.30.310.200">
    <property type="match status" value="1"/>
</dbReference>
<dbReference type="SMART" id="SM00365">
    <property type="entry name" value="LRR_SD22"/>
    <property type="match status" value="5"/>
</dbReference>
<keyword evidence="9" id="KW-0342">GTP-binding</keyword>
<organism evidence="13 14">
    <name type="scientific">Rhizocola hellebori</name>
    <dbReference type="NCBI Taxonomy" id="1392758"/>
    <lineage>
        <taxon>Bacteria</taxon>
        <taxon>Bacillati</taxon>
        <taxon>Actinomycetota</taxon>
        <taxon>Actinomycetes</taxon>
        <taxon>Micromonosporales</taxon>
        <taxon>Micromonosporaceae</taxon>
        <taxon>Rhizocola</taxon>
    </lineage>
</organism>
<gene>
    <name evidence="13" type="ORF">Rhe02_22840</name>
</gene>
<dbReference type="EC" id="2.7.11.1" evidence="1"/>
<reference evidence="13" key="1">
    <citation type="submission" date="2021-01" db="EMBL/GenBank/DDBJ databases">
        <title>Whole genome shotgun sequence of Rhizocola hellebori NBRC 109834.</title>
        <authorList>
            <person name="Komaki H."/>
            <person name="Tamura T."/>
        </authorList>
    </citation>
    <scope>NUCLEOTIDE SEQUENCE</scope>
    <source>
        <strain evidence="13">NBRC 109834</strain>
    </source>
</reference>
<evidence type="ECO:0000313" key="13">
    <source>
        <dbReference type="EMBL" id="GIH04217.1"/>
    </source>
</evidence>
<evidence type="ECO:0000259" key="12">
    <source>
        <dbReference type="PROSITE" id="PS51424"/>
    </source>
</evidence>
<evidence type="ECO:0000256" key="8">
    <source>
        <dbReference type="ARBA" id="ARBA00022840"/>
    </source>
</evidence>
<dbReference type="SMART" id="SM00364">
    <property type="entry name" value="LRR_BAC"/>
    <property type="match status" value="10"/>
</dbReference>
<evidence type="ECO:0000256" key="9">
    <source>
        <dbReference type="ARBA" id="ARBA00023134"/>
    </source>
</evidence>
<dbReference type="GO" id="GO:0004674">
    <property type="term" value="F:protein serine/threonine kinase activity"/>
    <property type="evidence" value="ECO:0007669"/>
    <property type="project" value="UniProtKB-KW"/>
</dbReference>
<keyword evidence="5" id="KW-0677">Repeat</keyword>
<accession>A0A8J3Q6C0</accession>
<keyword evidence="8" id="KW-0067">ATP-binding</keyword>
<keyword evidence="4" id="KW-0808">Transferase</keyword>
<comment type="catalytic activity">
    <reaction evidence="10">
        <text>L-threonyl-[protein] + ATP = O-phospho-L-threonyl-[protein] + ADP + H(+)</text>
        <dbReference type="Rhea" id="RHEA:46608"/>
        <dbReference type="Rhea" id="RHEA-COMP:11060"/>
        <dbReference type="Rhea" id="RHEA-COMP:11605"/>
        <dbReference type="ChEBI" id="CHEBI:15378"/>
        <dbReference type="ChEBI" id="CHEBI:30013"/>
        <dbReference type="ChEBI" id="CHEBI:30616"/>
        <dbReference type="ChEBI" id="CHEBI:61977"/>
        <dbReference type="ChEBI" id="CHEBI:456216"/>
        <dbReference type="EC" id="2.7.11.1"/>
    </reaction>
</comment>
<dbReference type="Pfam" id="PF23598">
    <property type="entry name" value="LRR_14"/>
    <property type="match status" value="2"/>
</dbReference>
<proteinExistence type="predicted"/>
<evidence type="ECO:0000256" key="4">
    <source>
        <dbReference type="ARBA" id="ARBA00022679"/>
    </source>
</evidence>
<evidence type="ECO:0000256" key="5">
    <source>
        <dbReference type="ARBA" id="ARBA00022737"/>
    </source>
</evidence>
<dbReference type="GO" id="GO:0005524">
    <property type="term" value="F:ATP binding"/>
    <property type="evidence" value="ECO:0007669"/>
    <property type="project" value="UniProtKB-KW"/>
</dbReference>
<dbReference type="FunFam" id="3.80.10.10:FF:001164">
    <property type="entry name" value="GH01279p"/>
    <property type="match status" value="1"/>
</dbReference>
<comment type="caution">
    <text evidence="13">The sequence shown here is derived from an EMBL/GenBank/DDBJ whole genome shotgun (WGS) entry which is preliminary data.</text>
</comment>
<dbReference type="Pfam" id="PF25497">
    <property type="entry name" value="COR-B"/>
    <property type="match status" value="1"/>
</dbReference>
<evidence type="ECO:0000256" key="2">
    <source>
        <dbReference type="ARBA" id="ARBA00022527"/>
    </source>
</evidence>
<dbReference type="PROSITE" id="PS51450">
    <property type="entry name" value="LRR"/>
    <property type="match status" value="4"/>
</dbReference>
<dbReference type="InterPro" id="IPR057263">
    <property type="entry name" value="COR-B"/>
</dbReference>
<dbReference type="InterPro" id="IPR036388">
    <property type="entry name" value="WH-like_DNA-bd_sf"/>
</dbReference>
<name>A0A8J3Q6C0_9ACTN</name>
<keyword evidence="7" id="KW-0418">Kinase</keyword>
<dbReference type="Gene3D" id="3.30.70.1390">
    <property type="entry name" value="ROC domain from the Parkinson's disease-associated leucine-rich repeat kinase 2"/>
    <property type="match status" value="1"/>
</dbReference>
<dbReference type="SUPFAM" id="SSF52540">
    <property type="entry name" value="P-loop containing nucleoside triphosphate hydrolases"/>
    <property type="match status" value="1"/>
</dbReference>
<evidence type="ECO:0000256" key="1">
    <source>
        <dbReference type="ARBA" id="ARBA00012513"/>
    </source>
</evidence>
<evidence type="ECO:0000256" key="3">
    <source>
        <dbReference type="ARBA" id="ARBA00022614"/>
    </source>
</evidence>
<dbReference type="SMART" id="SM00369">
    <property type="entry name" value="LRR_TYP"/>
    <property type="match status" value="9"/>
</dbReference>
<dbReference type="Pfam" id="PF12799">
    <property type="entry name" value="LRR_4"/>
    <property type="match status" value="1"/>
</dbReference>
<dbReference type="PROSITE" id="PS51424">
    <property type="entry name" value="ROC"/>
    <property type="match status" value="1"/>
</dbReference>
<evidence type="ECO:0000256" key="11">
    <source>
        <dbReference type="ARBA" id="ARBA00048679"/>
    </source>
</evidence>
<keyword evidence="3" id="KW-0433">Leucine-rich repeat</keyword>
<dbReference type="InterPro" id="IPR032171">
    <property type="entry name" value="COR-A"/>
</dbReference>
<dbReference type="InterPro" id="IPR025875">
    <property type="entry name" value="Leu-rich_rpt_4"/>
</dbReference>
<keyword evidence="2" id="KW-0723">Serine/threonine-protein kinase</keyword>
<dbReference type="Gene3D" id="1.10.10.10">
    <property type="entry name" value="Winged helix-like DNA-binding domain superfamily/Winged helix DNA-binding domain"/>
    <property type="match status" value="1"/>
</dbReference>
<dbReference type="GO" id="GO:0009274">
    <property type="term" value="C:peptidoglycan-based cell wall"/>
    <property type="evidence" value="ECO:0007669"/>
    <property type="project" value="UniProtKB-ARBA"/>
</dbReference>
<sequence length="1010" mass="111212">MSSEALLRIEKAQRTRATSLSLSGLELREIPAELAAVTTLTRLNLRNNRLSVLPDWLGNLTSLTTLELGGNQLTALPDWMGNLTNLTTLELGSNQLTAVPETLGNLTNLTTLGLDANQLTALPETLGNLTNLTILELGNNQLSAIPDWLGNLTNLATLGLSDNQLTALPDTLRNLTNLTILELSHNQLTALPDAVCNLVGLGFLNAGNNRLTVLPDEIGALTELAFLYLTGNQLTALPDQLGTLTRLNVLYLNDNHLTVLPDWIGDLPHLDRLAISGNDDLVSPPPSVLAQGTKAVLAFLGARRQRAERQWRSKVLVVGQGRAGKTSLVKALSGKPHDAQEPTTHGLNVSQLELAHPLPDVVGEEVRMRLAVWDFGGQEIYYATHQFFLTGQSLFVLVWSSGAGYEYSRLRYWLDLISAREPGAPIIVVATQTAERAPDLPQAELAAAYPAVRAWVSVDNETRAGIDELRDLIGEYAAGLPLMGAPWPAAWLAALQACRDLPGTHISLAEFQKVLGEAGMTAESDQLVFTGVLHQLGEILHYTHDRELSELVILKPQWLGVRMSEILDSKPVEERSGLLHHEDVTAHWRDLGLDLRRHLLSMMDTFDVSYRVDDAEIAAIVVERLPWDPPAYHEAWARLAPPNSRQIRLRYTIDGAIPPGIPTWFIARSHRFSTEHFRPWRTGALRQHHDGKHLGLISVDTARNTIDLTVRGPLPAAFFSILDDGLKVTFSRYPGLRLTAAVPCHCAEDCTTQYAYDKLLLRAERGILNVECDSSLEQVSIAALLYGFTPASTDDPAQMQARFDQLAHQMQGQTELLQREFIKMVNAEHARCPCVFTLTLVKDTVAGLAKPGQTTYQLQLYCEEPGAWHPLPEGAGSYRIADLSKWRHALNRNYNRAAKTLSLPTLIAGAATGIPAPALPLVETNRPALQDLGDLLEDSWSTPSARAETDAQYRVLEQLLAALDPKRQWGGLSKITTPEDLTLYVCPEHVARYLTPQKPHQSKSKMELRS</sequence>
<evidence type="ECO:0000256" key="6">
    <source>
        <dbReference type="ARBA" id="ARBA00022741"/>
    </source>
</evidence>
<feature type="domain" description="Roc" evidence="12">
    <location>
        <begin position="306"/>
        <end position="480"/>
    </location>
</feature>
<dbReference type="SUPFAM" id="SSF52058">
    <property type="entry name" value="L domain-like"/>
    <property type="match status" value="1"/>
</dbReference>
<evidence type="ECO:0000256" key="10">
    <source>
        <dbReference type="ARBA" id="ARBA00047899"/>
    </source>
</evidence>
<dbReference type="GO" id="GO:0005737">
    <property type="term" value="C:cytoplasm"/>
    <property type="evidence" value="ECO:0007669"/>
    <property type="project" value="TreeGrafter"/>
</dbReference>
<dbReference type="InterPro" id="IPR003591">
    <property type="entry name" value="Leu-rich_rpt_typical-subtyp"/>
</dbReference>
<dbReference type="RefSeq" id="WP_203908098.1">
    <property type="nucleotide sequence ID" value="NZ_BONY01000011.1"/>
</dbReference>
<dbReference type="InterPro" id="IPR020859">
    <property type="entry name" value="ROC"/>
</dbReference>
<dbReference type="Proteomes" id="UP000612899">
    <property type="component" value="Unassembled WGS sequence"/>
</dbReference>
<keyword evidence="14" id="KW-1185">Reference proteome</keyword>
<dbReference type="InterPro" id="IPR001611">
    <property type="entry name" value="Leu-rich_rpt"/>
</dbReference>
<dbReference type="PANTHER" id="PTHR48051:SF54">
    <property type="entry name" value="LEUCINE-RICH REPEAT-CONTAINING PROTEIN"/>
    <property type="match status" value="1"/>
</dbReference>
<dbReference type="Gene3D" id="3.40.50.300">
    <property type="entry name" value="P-loop containing nucleotide triphosphate hydrolases"/>
    <property type="match status" value="1"/>
</dbReference>
<dbReference type="Pfam" id="PF16095">
    <property type="entry name" value="COR-A"/>
    <property type="match status" value="1"/>
</dbReference>
<dbReference type="AlphaFoldDB" id="A0A8J3Q6C0"/>
<dbReference type="Gene3D" id="3.80.10.10">
    <property type="entry name" value="Ribonuclease Inhibitor"/>
    <property type="match status" value="1"/>
</dbReference>
<dbReference type="InterPro" id="IPR027417">
    <property type="entry name" value="P-loop_NTPase"/>
</dbReference>
<dbReference type="InterPro" id="IPR032675">
    <property type="entry name" value="LRR_dom_sf"/>
</dbReference>
<comment type="catalytic activity">
    <reaction evidence="11">
        <text>L-seryl-[protein] + ATP = O-phospho-L-seryl-[protein] + ADP + H(+)</text>
        <dbReference type="Rhea" id="RHEA:17989"/>
        <dbReference type="Rhea" id="RHEA-COMP:9863"/>
        <dbReference type="Rhea" id="RHEA-COMP:11604"/>
        <dbReference type="ChEBI" id="CHEBI:15378"/>
        <dbReference type="ChEBI" id="CHEBI:29999"/>
        <dbReference type="ChEBI" id="CHEBI:30616"/>
        <dbReference type="ChEBI" id="CHEBI:83421"/>
        <dbReference type="ChEBI" id="CHEBI:456216"/>
        <dbReference type="EC" id="2.7.11.1"/>
    </reaction>
</comment>
<dbReference type="EMBL" id="BONY01000011">
    <property type="protein sequence ID" value="GIH04217.1"/>
    <property type="molecule type" value="Genomic_DNA"/>
</dbReference>
<evidence type="ECO:0000256" key="7">
    <source>
        <dbReference type="ARBA" id="ARBA00022777"/>
    </source>
</evidence>
<keyword evidence="6" id="KW-0547">Nucleotide-binding</keyword>